<feature type="region of interest" description="Disordered" evidence="1">
    <location>
        <begin position="139"/>
        <end position="177"/>
    </location>
</feature>
<evidence type="ECO:0000313" key="2">
    <source>
        <dbReference type="EMBL" id="GFQ67444.1"/>
    </source>
</evidence>
<proteinExistence type="predicted"/>
<dbReference type="Proteomes" id="UP000887116">
    <property type="component" value="Unassembled WGS sequence"/>
</dbReference>
<name>A0A8X6KAA2_TRICU</name>
<reference evidence="2" key="1">
    <citation type="submission" date="2020-07" db="EMBL/GenBank/DDBJ databases">
        <title>Multicomponent nature underlies the extraordinary mechanical properties of spider dragline silk.</title>
        <authorList>
            <person name="Kono N."/>
            <person name="Nakamura H."/>
            <person name="Mori M."/>
            <person name="Yoshida Y."/>
            <person name="Ohtoshi R."/>
            <person name="Malay A.D."/>
            <person name="Moran D.A.P."/>
            <person name="Tomita M."/>
            <person name="Numata K."/>
            <person name="Arakawa K."/>
        </authorList>
    </citation>
    <scope>NUCLEOTIDE SEQUENCE</scope>
</reference>
<keyword evidence="2" id="KW-0371">Homeobox</keyword>
<dbReference type="AlphaFoldDB" id="A0A8X6KAA2"/>
<dbReference type="GO" id="GO:0003677">
    <property type="term" value="F:DNA binding"/>
    <property type="evidence" value="ECO:0007669"/>
    <property type="project" value="UniProtKB-KW"/>
</dbReference>
<feature type="compositionally biased region" description="Low complexity" evidence="1">
    <location>
        <begin position="155"/>
        <end position="169"/>
    </location>
</feature>
<evidence type="ECO:0000256" key="1">
    <source>
        <dbReference type="SAM" id="MobiDB-lite"/>
    </source>
</evidence>
<accession>A0A8X6KAA2</accession>
<sequence length="177" mass="19183">MREKPPRPFPVSTVGRHFSRQAGEPSATLTEVNFSRQQTRVEDFTTTTNKSVTGGGYYVHIAVRSFIMQRASFSIDSLISGNSASPGYRNPVAAFQLPFFYNGYVFLPRTGLYPAGALGFPGQGPLCLPEHFAGAPRPPFPDAPLDCRNNTGGYTTAASPSSTTSNRSSVFDLQHSK</sequence>
<dbReference type="OrthoDB" id="6420888at2759"/>
<protein>
    <submittedName>
        <fullName evidence="2">Homeobox protein GBX-2</fullName>
    </submittedName>
</protein>
<organism evidence="2 3">
    <name type="scientific">Trichonephila clavata</name>
    <name type="common">Joro spider</name>
    <name type="synonym">Nephila clavata</name>
    <dbReference type="NCBI Taxonomy" id="2740835"/>
    <lineage>
        <taxon>Eukaryota</taxon>
        <taxon>Metazoa</taxon>
        <taxon>Ecdysozoa</taxon>
        <taxon>Arthropoda</taxon>
        <taxon>Chelicerata</taxon>
        <taxon>Arachnida</taxon>
        <taxon>Araneae</taxon>
        <taxon>Araneomorphae</taxon>
        <taxon>Entelegynae</taxon>
        <taxon>Araneoidea</taxon>
        <taxon>Nephilidae</taxon>
        <taxon>Trichonephila</taxon>
    </lineage>
</organism>
<evidence type="ECO:0000313" key="3">
    <source>
        <dbReference type="Proteomes" id="UP000887116"/>
    </source>
</evidence>
<dbReference type="EMBL" id="BMAO01020450">
    <property type="protein sequence ID" value="GFQ67444.1"/>
    <property type="molecule type" value="Genomic_DNA"/>
</dbReference>
<comment type="caution">
    <text evidence="2">The sequence shown here is derived from an EMBL/GenBank/DDBJ whole genome shotgun (WGS) entry which is preliminary data.</text>
</comment>
<keyword evidence="2" id="KW-0238">DNA-binding</keyword>
<gene>
    <name evidence="2" type="primary">X975_03199</name>
    <name evidence="2" type="ORF">TNCT_382021</name>
</gene>
<keyword evidence="3" id="KW-1185">Reference proteome</keyword>